<keyword evidence="2" id="KW-0805">Transcription regulation</keyword>
<organism evidence="8 9">
    <name type="scientific">Vigna unguiculata</name>
    <name type="common">Cowpea</name>
    <dbReference type="NCBI Taxonomy" id="3917"/>
    <lineage>
        <taxon>Eukaryota</taxon>
        <taxon>Viridiplantae</taxon>
        <taxon>Streptophyta</taxon>
        <taxon>Embryophyta</taxon>
        <taxon>Tracheophyta</taxon>
        <taxon>Spermatophyta</taxon>
        <taxon>Magnoliopsida</taxon>
        <taxon>eudicotyledons</taxon>
        <taxon>Gunneridae</taxon>
        <taxon>Pentapetalae</taxon>
        <taxon>rosids</taxon>
        <taxon>fabids</taxon>
        <taxon>Fabales</taxon>
        <taxon>Fabaceae</taxon>
        <taxon>Papilionoideae</taxon>
        <taxon>50 kb inversion clade</taxon>
        <taxon>NPAAA clade</taxon>
        <taxon>indigoferoid/millettioid clade</taxon>
        <taxon>Phaseoleae</taxon>
        <taxon>Vigna</taxon>
    </lineage>
</organism>
<dbReference type="InterPro" id="IPR003340">
    <property type="entry name" value="B3_DNA-bd"/>
</dbReference>
<feature type="domain" description="TF-B3" evidence="7">
    <location>
        <begin position="615"/>
        <end position="710"/>
    </location>
</feature>
<reference evidence="8 9" key="1">
    <citation type="submission" date="2019-04" db="EMBL/GenBank/DDBJ databases">
        <title>An improved genome assembly and genetic linkage map for asparagus bean, Vigna unguiculata ssp. sesquipedialis.</title>
        <authorList>
            <person name="Xia Q."/>
            <person name="Zhang R."/>
            <person name="Dong Y."/>
        </authorList>
    </citation>
    <scope>NUCLEOTIDE SEQUENCE [LARGE SCALE GENOMIC DNA]</scope>
    <source>
        <tissue evidence="8">Leaf</tissue>
    </source>
</reference>
<feature type="compositionally biased region" description="Basic and acidic residues" evidence="6">
    <location>
        <begin position="508"/>
        <end position="522"/>
    </location>
</feature>
<keyword evidence="4" id="KW-0804">Transcription</keyword>
<evidence type="ECO:0000256" key="6">
    <source>
        <dbReference type="SAM" id="MobiDB-lite"/>
    </source>
</evidence>
<dbReference type="Gene3D" id="2.40.330.10">
    <property type="entry name" value="DNA-binding pseudobarrel domain"/>
    <property type="match status" value="5"/>
</dbReference>
<evidence type="ECO:0000313" key="8">
    <source>
        <dbReference type="EMBL" id="QCE08700.1"/>
    </source>
</evidence>
<feature type="compositionally biased region" description="Basic and acidic residues" evidence="6">
    <location>
        <begin position="160"/>
        <end position="173"/>
    </location>
</feature>
<evidence type="ECO:0000256" key="4">
    <source>
        <dbReference type="ARBA" id="ARBA00023163"/>
    </source>
</evidence>
<dbReference type="Pfam" id="PF02362">
    <property type="entry name" value="B3"/>
    <property type="match status" value="5"/>
</dbReference>
<dbReference type="EMBL" id="CP039353">
    <property type="protein sequence ID" value="QCE08700.1"/>
    <property type="molecule type" value="Genomic_DNA"/>
</dbReference>
<evidence type="ECO:0000256" key="3">
    <source>
        <dbReference type="ARBA" id="ARBA00023125"/>
    </source>
</evidence>
<accession>A0A4D6N4F1</accession>
<dbReference type="Proteomes" id="UP000501690">
    <property type="component" value="Linkage Group LG9"/>
</dbReference>
<feature type="domain" description="TF-B3" evidence="7">
    <location>
        <begin position="10"/>
        <end position="103"/>
    </location>
</feature>
<name>A0A4D6N4F1_VIGUN</name>
<dbReference type="PROSITE" id="PS50863">
    <property type="entry name" value="B3"/>
    <property type="match status" value="5"/>
</dbReference>
<dbReference type="AlphaFoldDB" id="A0A4D6N4F1"/>
<sequence length="834" mass="96656">MTCDHDSHVHFFKRIQEYTLRNGELRIPRSFVNKYWEEISNPMFLLLPNRTKWEVNWKKIDADVWLIDKWKKFAESFCLDEEHVVVFRYVGKSEFKVVILDQGGLEIAYPSMEGPLEGADNGNRFARRKRAKFHSPSSPSKKVKTNPRKEPHSYPTQDVGLKKFSGDNVDKTGRRSKMRCSRSKANTIRKKELSEDTESGTALERANSFHSENPYFIREMHRSYICSNFLNMPVNFITEEPRKGNNRVSLSISEEQSWDMNFCLSKDLRRVKLVSGWANFVKDNNLKTGNVCVFERIKKPEIISFRVIIFRDKQESGPSNFPANGSKQTLLQNTSADGGSDGTPKKHPNSKFRRCDNEISGNHFSLFVKPNDVRIPRSFVNKYWEEISNPMFLLLPNRTKWEVNWKKIDADVWLIDKWKKFAESFCLDEEHVVVFRYVGKSEFKVVILDQGGLEIAYPSMEGPLEGADNGNRFARRKRAKFHSPSSPSKKVKTNPRKEPHSYPTQDVGLKKFSGDNVDKTENRNGNGNGNSSRHFKTAKSSLPRSCFSKKVKPNLRNQPNISEHVANRSARSRSIKEELDEQHGNGFHSTKFQKRGEISGSAMERAECFHSVNPFFIREMQRSYIKRNIMLIPNGFITEDEDVHDCVTLWTGNKGWGVDFYRNKCNNQINLTSGWLDFVKDNNLGLGDVCVFEKIKKPGISFQVSIFRDREESSPPKFSDDTIPKRNERNERVLLNQFSVCMEPKDWKYLSVGRSFFENHGISNYSEEEEKEVTVTLEVGKISWKVKLDSHWRLTKGWCDFIRGCKLEVGDLCRFELIDEKNIVFKVTIETCID</sequence>
<dbReference type="SUPFAM" id="SSF101936">
    <property type="entry name" value="DNA-binding pseudobarrel domain"/>
    <property type="match status" value="5"/>
</dbReference>
<proteinExistence type="predicted"/>
<keyword evidence="3" id="KW-0238">DNA-binding</keyword>
<feature type="compositionally biased region" description="Polar residues" evidence="6">
    <location>
        <begin position="316"/>
        <end position="337"/>
    </location>
</feature>
<dbReference type="GO" id="GO:0005634">
    <property type="term" value="C:nucleus"/>
    <property type="evidence" value="ECO:0007669"/>
    <property type="project" value="UniProtKB-SubCell"/>
</dbReference>
<dbReference type="CDD" id="cd10017">
    <property type="entry name" value="B3_DNA"/>
    <property type="match status" value="5"/>
</dbReference>
<dbReference type="PANTHER" id="PTHR31920:SF108">
    <property type="entry name" value="B3 DOMAIN-CONTAINING TRANSCRIPTION FACTOR VRN1-LIKE"/>
    <property type="match status" value="1"/>
</dbReference>
<feature type="compositionally biased region" description="Low complexity" evidence="6">
    <location>
        <begin position="523"/>
        <end position="532"/>
    </location>
</feature>
<dbReference type="SMART" id="SM01019">
    <property type="entry name" value="B3"/>
    <property type="match status" value="5"/>
</dbReference>
<protein>
    <recommendedName>
        <fullName evidence="7">TF-B3 domain-containing protein</fullName>
    </recommendedName>
</protein>
<dbReference type="GO" id="GO:0003677">
    <property type="term" value="F:DNA binding"/>
    <property type="evidence" value="ECO:0007669"/>
    <property type="project" value="UniProtKB-KW"/>
</dbReference>
<feature type="region of interest" description="Disordered" evidence="6">
    <location>
        <begin position="129"/>
        <end position="200"/>
    </location>
</feature>
<keyword evidence="9" id="KW-1185">Reference proteome</keyword>
<feature type="region of interest" description="Disordered" evidence="6">
    <location>
        <begin position="477"/>
        <end position="573"/>
    </location>
</feature>
<feature type="domain" description="TF-B3" evidence="7">
    <location>
        <begin position="215"/>
        <end position="313"/>
    </location>
</feature>
<dbReference type="InterPro" id="IPR050655">
    <property type="entry name" value="Plant_B3_domain"/>
</dbReference>
<dbReference type="InterPro" id="IPR015300">
    <property type="entry name" value="DNA-bd_pseudobarrel_sf"/>
</dbReference>
<evidence type="ECO:0000313" key="9">
    <source>
        <dbReference type="Proteomes" id="UP000501690"/>
    </source>
</evidence>
<feature type="domain" description="TF-B3" evidence="7">
    <location>
        <begin position="735"/>
        <end position="833"/>
    </location>
</feature>
<evidence type="ECO:0000256" key="2">
    <source>
        <dbReference type="ARBA" id="ARBA00023015"/>
    </source>
</evidence>
<keyword evidence="5" id="KW-0539">Nucleus</keyword>
<gene>
    <name evidence="8" type="ORF">DEO72_LG9g3729</name>
</gene>
<feature type="region of interest" description="Disordered" evidence="6">
    <location>
        <begin position="316"/>
        <end position="352"/>
    </location>
</feature>
<evidence type="ECO:0000256" key="1">
    <source>
        <dbReference type="ARBA" id="ARBA00004123"/>
    </source>
</evidence>
<comment type="subcellular location">
    <subcellularLocation>
        <location evidence="1">Nucleus</location>
    </subcellularLocation>
</comment>
<evidence type="ECO:0000259" key="7">
    <source>
        <dbReference type="PROSITE" id="PS50863"/>
    </source>
</evidence>
<dbReference type="PANTHER" id="PTHR31920">
    <property type="entry name" value="B3 DOMAIN-CONTAINING"/>
    <property type="match status" value="1"/>
</dbReference>
<feature type="domain" description="TF-B3" evidence="7">
    <location>
        <begin position="358"/>
        <end position="451"/>
    </location>
</feature>
<evidence type="ECO:0000256" key="5">
    <source>
        <dbReference type="ARBA" id="ARBA00023242"/>
    </source>
</evidence>